<sequence length="77" mass="8004">MELTLGTFSASQIPSAISRSLISQANMVGFCRLKSAIASTTVGVATLGLEPPITPGLIEPVSTYFAVSIVGSGYKWI</sequence>
<comment type="caution">
    <text evidence="1">The sequence shown here is derived from an EMBL/GenBank/DDBJ whole genome shotgun (WGS) entry which is preliminary data.</text>
</comment>
<proteinExistence type="predicted"/>
<organism evidence="1 2">
    <name type="scientific">Brachionus plicatilis</name>
    <name type="common">Marine rotifer</name>
    <name type="synonym">Brachionus muelleri</name>
    <dbReference type="NCBI Taxonomy" id="10195"/>
    <lineage>
        <taxon>Eukaryota</taxon>
        <taxon>Metazoa</taxon>
        <taxon>Spiralia</taxon>
        <taxon>Gnathifera</taxon>
        <taxon>Rotifera</taxon>
        <taxon>Eurotatoria</taxon>
        <taxon>Monogononta</taxon>
        <taxon>Pseudotrocha</taxon>
        <taxon>Ploima</taxon>
        <taxon>Brachionidae</taxon>
        <taxon>Brachionus</taxon>
    </lineage>
</organism>
<dbReference type="Proteomes" id="UP000276133">
    <property type="component" value="Unassembled WGS sequence"/>
</dbReference>
<name>A0A3M7R478_BRAPC</name>
<protein>
    <submittedName>
        <fullName evidence="1">Uncharacterized protein</fullName>
    </submittedName>
</protein>
<accession>A0A3M7R478</accession>
<dbReference type="EMBL" id="REGN01004302">
    <property type="protein sequence ID" value="RNA18174.1"/>
    <property type="molecule type" value="Genomic_DNA"/>
</dbReference>
<evidence type="ECO:0000313" key="2">
    <source>
        <dbReference type="Proteomes" id="UP000276133"/>
    </source>
</evidence>
<gene>
    <name evidence="1" type="ORF">BpHYR1_028332</name>
</gene>
<keyword evidence="2" id="KW-1185">Reference proteome</keyword>
<reference evidence="1 2" key="1">
    <citation type="journal article" date="2018" name="Sci. Rep.">
        <title>Genomic signatures of local adaptation to the degree of environmental predictability in rotifers.</title>
        <authorList>
            <person name="Franch-Gras L."/>
            <person name="Hahn C."/>
            <person name="Garcia-Roger E.M."/>
            <person name="Carmona M.J."/>
            <person name="Serra M."/>
            <person name="Gomez A."/>
        </authorList>
    </citation>
    <scope>NUCLEOTIDE SEQUENCE [LARGE SCALE GENOMIC DNA]</scope>
    <source>
        <strain evidence="1">HYR1</strain>
    </source>
</reference>
<dbReference type="AlphaFoldDB" id="A0A3M7R478"/>
<evidence type="ECO:0000313" key="1">
    <source>
        <dbReference type="EMBL" id="RNA18174.1"/>
    </source>
</evidence>